<name>A0A4Q7EGK4_9CYAN</name>
<dbReference type="Proteomes" id="UP000292459">
    <property type="component" value="Unassembled WGS sequence"/>
</dbReference>
<dbReference type="AlphaFoldDB" id="A0A4Q7EGK4"/>
<gene>
    <name evidence="1" type="ORF">DYY88_05785</name>
</gene>
<sequence length="160" mass="16896">MRATLRRSRMSSIAIFASGFGLSIVATLIAAETAWGASLEHHPAQVPYFDGVLQDFQTAVQAEAPALVAHLTSVSVWHTHATPTAPIAASVSSSACQIPWLNLSLADNPVAPKDEPTAVPAAAVSESAAATQPKSWSTLPIDWNFEESIELMSASGIVWF</sequence>
<protein>
    <submittedName>
        <fullName evidence="1">Uncharacterized protein</fullName>
    </submittedName>
</protein>
<keyword evidence="2" id="KW-1185">Reference proteome</keyword>
<evidence type="ECO:0000313" key="2">
    <source>
        <dbReference type="Proteomes" id="UP000292459"/>
    </source>
</evidence>
<reference evidence="1 2" key="1">
    <citation type="submission" date="2018-11" db="EMBL/GenBank/DDBJ databases">
        <title>Whole genome sequencing of an environmental sample.</title>
        <authorList>
            <person name="Sarangi A.N."/>
            <person name="Singh D."/>
            <person name="Tripathy S."/>
        </authorList>
    </citation>
    <scope>NUCLEOTIDE SEQUENCE [LARGE SCALE GENOMIC DNA]</scope>
    <source>
        <strain evidence="1 2">Lakshadweep</strain>
    </source>
</reference>
<dbReference type="RefSeq" id="WP_130199331.1">
    <property type="nucleotide sequence ID" value="NZ_QVFV01000001.1"/>
</dbReference>
<dbReference type="EMBL" id="QVFV01000001">
    <property type="protein sequence ID" value="RZM82731.1"/>
    <property type="molecule type" value="Genomic_DNA"/>
</dbReference>
<proteinExistence type="predicted"/>
<accession>A0A4Q7EGK4</accession>
<evidence type="ECO:0000313" key="1">
    <source>
        <dbReference type="EMBL" id="RZM82731.1"/>
    </source>
</evidence>
<comment type="caution">
    <text evidence="1">The sequence shown here is derived from an EMBL/GenBank/DDBJ whole genome shotgun (WGS) entry which is preliminary data.</text>
</comment>
<organism evidence="1 2">
    <name type="scientific">Leptolyngbya iicbica LK</name>
    <dbReference type="NCBI Taxonomy" id="2294035"/>
    <lineage>
        <taxon>Bacteria</taxon>
        <taxon>Bacillati</taxon>
        <taxon>Cyanobacteriota</taxon>
        <taxon>Cyanophyceae</taxon>
        <taxon>Leptolyngbyales</taxon>
        <taxon>Leptolyngbyaceae</taxon>
        <taxon>Leptolyngbya group</taxon>
        <taxon>Leptolyngbya</taxon>
        <taxon>Leptolyngbya iicbica</taxon>
    </lineage>
</organism>